<keyword evidence="2" id="KW-1185">Reference proteome</keyword>
<sequence>MEFPLWLQDAIQQRLDHVSERGEQQHEMNPCHDEENAAFRALFSSMDNLQLQAFMDWEGKFQFTQALENERLYVQGLRDGAQLAFALLTDPFSSGDNVVEVFKKAMLTSNTPEA</sequence>
<organism evidence="1 2">
    <name type="scientific">Paenibacillus athensensis</name>
    <dbReference type="NCBI Taxonomy" id="1967502"/>
    <lineage>
        <taxon>Bacteria</taxon>
        <taxon>Bacillati</taxon>
        <taxon>Bacillota</taxon>
        <taxon>Bacilli</taxon>
        <taxon>Bacillales</taxon>
        <taxon>Paenibacillaceae</taxon>
        <taxon>Paenibacillus</taxon>
    </lineage>
</organism>
<name>A0A4Y8PZP9_9BACL</name>
<comment type="caution">
    <text evidence="1">The sequence shown here is derived from an EMBL/GenBank/DDBJ whole genome shotgun (WGS) entry which is preliminary data.</text>
</comment>
<protein>
    <submittedName>
        <fullName evidence="1">Uncharacterized protein</fullName>
    </submittedName>
</protein>
<evidence type="ECO:0000313" key="1">
    <source>
        <dbReference type="EMBL" id="TFE86897.1"/>
    </source>
</evidence>
<dbReference type="AlphaFoldDB" id="A0A4Y8PZP9"/>
<proteinExistence type="predicted"/>
<evidence type="ECO:0000313" key="2">
    <source>
        <dbReference type="Proteomes" id="UP000298246"/>
    </source>
</evidence>
<reference evidence="1 2" key="1">
    <citation type="submission" date="2017-03" db="EMBL/GenBank/DDBJ databases">
        <title>Isolation of Levoglucosan Utilizing Bacteria.</title>
        <authorList>
            <person name="Arya A.S."/>
        </authorList>
    </citation>
    <scope>NUCLEOTIDE SEQUENCE [LARGE SCALE GENOMIC DNA]</scope>
    <source>
        <strain evidence="1 2">MEC069</strain>
    </source>
</reference>
<dbReference type="EMBL" id="MYFO01000016">
    <property type="protein sequence ID" value="TFE86897.1"/>
    <property type="molecule type" value="Genomic_DNA"/>
</dbReference>
<dbReference type="OrthoDB" id="2662966at2"/>
<accession>A0A4Y8PZP9</accession>
<gene>
    <name evidence="1" type="ORF">B5M42_13495</name>
</gene>
<dbReference type="RefSeq" id="WP_134753666.1">
    <property type="nucleotide sequence ID" value="NZ_MYFO02000015.1"/>
</dbReference>
<dbReference type="Proteomes" id="UP000298246">
    <property type="component" value="Unassembled WGS sequence"/>
</dbReference>